<feature type="repeat" description="PPR" evidence="5">
    <location>
        <begin position="194"/>
        <end position="228"/>
    </location>
</feature>
<evidence type="ECO:0000313" key="7">
    <source>
        <dbReference type="Proteomes" id="UP001175001"/>
    </source>
</evidence>
<keyword evidence="2" id="KW-0677">Repeat</keyword>
<dbReference type="Gene3D" id="1.25.40.10">
    <property type="entry name" value="Tetratricopeptide repeat domain"/>
    <property type="match status" value="2"/>
</dbReference>
<dbReference type="InterPro" id="IPR011990">
    <property type="entry name" value="TPR-like_helical_dom_sf"/>
</dbReference>
<proteinExistence type="inferred from homology"/>
<reference evidence="6" key="1">
    <citation type="submission" date="2023-06" db="EMBL/GenBank/DDBJ databases">
        <title>Multi-omics analyses reveal the molecular pathogenesis toolkit of Lasiodiplodia hormozganensis, a cross-kingdom pathogen.</title>
        <authorList>
            <person name="Felix C."/>
            <person name="Meneses R."/>
            <person name="Goncalves M.F.M."/>
            <person name="Tilleman L."/>
            <person name="Duarte A.S."/>
            <person name="Jorrin-Novo J.V."/>
            <person name="Van De Peer Y."/>
            <person name="Deforce D."/>
            <person name="Van Nieuwerburgh F."/>
            <person name="Esteves A.C."/>
            <person name="Alves A."/>
        </authorList>
    </citation>
    <scope>NUCLEOTIDE SEQUENCE</scope>
    <source>
        <strain evidence="6">CBS 339.90</strain>
    </source>
</reference>
<dbReference type="Pfam" id="PF13041">
    <property type="entry name" value="PPR_2"/>
    <property type="match status" value="1"/>
</dbReference>
<accession>A0AA39YTC2</accession>
<protein>
    <submittedName>
        <fullName evidence="6">Pentatricopeptide repeat-containing protein</fullName>
    </submittedName>
</protein>
<organism evidence="6 7">
    <name type="scientific">Lasiodiplodia hormozganensis</name>
    <dbReference type="NCBI Taxonomy" id="869390"/>
    <lineage>
        <taxon>Eukaryota</taxon>
        <taxon>Fungi</taxon>
        <taxon>Dikarya</taxon>
        <taxon>Ascomycota</taxon>
        <taxon>Pezizomycotina</taxon>
        <taxon>Dothideomycetes</taxon>
        <taxon>Dothideomycetes incertae sedis</taxon>
        <taxon>Botryosphaeriales</taxon>
        <taxon>Botryosphaeriaceae</taxon>
        <taxon>Lasiodiplodia</taxon>
    </lineage>
</organism>
<comment type="caution">
    <text evidence="6">The sequence shown here is derived from an EMBL/GenBank/DDBJ whole genome shotgun (WGS) entry which is preliminary data.</text>
</comment>
<evidence type="ECO:0000256" key="3">
    <source>
        <dbReference type="ARBA" id="ARBA00044493"/>
    </source>
</evidence>
<dbReference type="PANTHER" id="PTHR47936">
    <property type="entry name" value="PPR_LONG DOMAIN-CONTAINING PROTEIN"/>
    <property type="match status" value="1"/>
</dbReference>
<sequence>MLPAKPSTVILNGTITAIAQSQGQNQQYLARILAWARSFGIDPDVFTYNSLIAMSLSTGNGEEAMKLLQQMDKANIQPDAATFAIILNSIFRSETTANMSPKEQNEKVMGVLRNLEAHGLTATPHIYSTLVDGLLRRHGNEAAARAVLDYMVAKKVDIPPHIFTVLMAHYFAHYEYEAIEQLWKQIKVSGVVVDTIFYDRMIERYAAVGDIPKMLAFLKRMSNEGLTPGWPALQQVVVKLAEAGDWKKFEEIVNDVEQGVGIAQKGMRASEDNVISNFWKAVAWKRAEKPKPGDPELSFMQQARHGI</sequence>
<dbReference type="AlphaFoldDB" id="A0AA39YTC2"/>
<evidence type="ECO:0000256" key="2">
    <source>
        <dbReference type="ARBA" id="ARBA00022737"/>
    </source>
</evidence>
<dbReference type="Proteomes" id="UP001175001">
    <property type="component" value="Unassembled WGS sequence"/>
</dbReference>
<evidence type="ECO:0000256" key="5">
    <source>
        <dbReference type="PROSITE-ProRule" id="PRU00708"/>
    </source>
</evidence>
<comment type="similarity">
    <text evidence="1">Belongs to the CCM1 family.</text>
</comment>
<feature type="repeat" description="PPR" evidence="5">
    <location>
        <begin position="44"/>
        <end position="78"/>
    </location>
</feature>
<evidence type="ECO:0000256" key="1">
    <source>
        <dbReference type="ARBA" id="ARBA00006192"/>
    </source>
</evidence>
<dbReference type="PROSITE" id="PS51375">
    <property type="entry name" value="PPR"/>
    <property type="match status" value="2"/>
</dbReference>
<dbReference type="EMBL" id="JAUJDW010000019">
    <property type="protein sequence ID" value="KAK0658247.1"/>
    <property type="molecule type" value="Genomic_DNA"/>
</dbReference>
<gene>
    <name evidence="6" type="primary">PPR40</name>
    <name evidence="6" type="ORF">DIS24_g4982</name>
</gene>
<name>A0AA39YTC2_9PEZI</name>
<dbReference type="NCBIfam" id="TIGR00756">
    <property type="entry name" value="PPR"/>
    <property type="match status" value="1"/>
</dbReference>
<keyword evidence="7" id="KW-1185">Reference proteome</keyword>
<dbReference type="InterPro" id="IPR002885">
    <property type="entry name" value="PPR_rpt"/>
</dbReference>
<evidence type="ECO:0000256" key="4">
    <source>
        <dbReference type="ARBA" id="ARBA00044511"/>
    </source>
</evidence>
<dbReference type="PANTHER" id="PTHR47936:SF1">
    <property type="entry name" value="PENTATRICOPEPTIDE REPEAT-CONTAINING PROTEIN GUN1, CHLOROPLASTIC"/>
    <property type="match status" value="1"/>
</dbReference>
<comment type="function">
    <text evidence="3">Regulates mitochondrial small subunit maturation by controlling 15S rRNA 5'-end processing. Localizes to the 5' precursor of the 15S rRNA in a position that is subsequently occupied by mS47 in the mature yeast mtSSU. Uses structure and sequence-specific RNA recognition, binding to a single-stranded region of the precursor and specifically recognizing bases -6 to -1. The exchange of Ccm1 for mS47 is coupled to the irreversible removal of precursor rRNA that is accompanied by conformational changes of the mitoribosomal proteins uS5m and mS26. These conformational changes signal completion of 5'-end rRNA processing through protection of the mature 5'-end of the 15S rRNA and stabilization of mS47. The removal of the 5' precursor together with the dissociation of Ccm1 may be catalyzed by the 5'-3' exoribonuclease Pet127. Involved in the specific removal of group I introns in mitochondrial encoded transcripts.</text>
</comment>
<evidence type="ECO:0000313" key="6">
    <source>
        <dbReference type="EMBL" id="KAK0658247.1"/>
    </source>
</evidence>
<comment type="subunit">
    <text evidence="4">Binds to mitochondrial small subunit 15S rRNA.</text>
</comment>